<dbReference type="GO" id="GO:0042840">
    <property type="term" value="P:D-glucuronate catabolic process"/>
    <property type="evidence" value="ECO:0007669"/>
    <property type="project" value="TreeGrafter"/>
</dbReference>
<keyword evidence="10" id="KW-0456">Lyase</keyword>
<dbReference type="Gene3D" id="3.20.20.150">
    <property type="entry name" value="Divalent-metal-dependent TIM barrel enzymes"/>
    <property type="match status" value="1"/>
</dbReference>
<dbReference type="KEGG" id="pbk:Back11_35000"/>
<comment type="function">
    <text evidence="4">Catalyzes the dehydration of D-mannonate.</text>
</comment>
<keyword evidence="9" id="KW-0464">Manganese</keyword>
<evidence type="ECO:0000313" key="12">
    <source>
        <dbReference type="Proteomes" id="UP000275368"/>
    </source>
</evidence>
<comment type="similarity">
    <text evidence="6">Belongs to the mannonate dehydratase family.</text>
</comment>
<protein>
    <recommendedName>
        <fullName evidence="7">mannonate dehydratase</fullName>
        <ecNumber evidence="7">4.2.1.8</ecNumber>
    </recommendedName>
</protein>
<evidence type="ECO:0000256" key="4">
    <source>
        <dbReference type="ARBA" id="ARBA00002713"/>
    </source>
</evidence>
<name>A0A3G9J1A7_9BACL</name>
<evidence type="ECO:0000256" key="1">
    <source>
        <dbReference type="ARBA" id="ARBA00001794"/>
    </source>
</evidence>
<dbReference type="GO" id="GO:0008927">
    <property type="term" value="F:mannonate dehydratase activity"/>
    <property type="evidence" value="ECO:0007669"/>
    <property type="project" value="UniProtKB-EC"/>
</dbReference>
<dbReference type="Proteomes" id="UP000275368">
    <property type="component" value="Chromosome"/>
</dbReference>
<dbReference type="SUPFAM" id="SSF51658">
    <property type="entry name" value="Xylose isomerase-like"/>
    <property type="match status" value="1"/>
</dbReference>
<accession>A0A3G9J1A7</accession>
<gene>
    <name evidence="11" type="primary">uxuA_2</name>
    <name evidence="11" type="ORF">Back11_35000</name>
</gene>
<dbReference type="InterPro" id="IPR004628">
    <property type="entry name" value="Man_deHydtase"/>
</dbReference>
<organism evidence="11 12">
    <name type="scientific">Paenibacillus baekrokdamisoli</name>
    <dbReference type="NCBI Taxonomy" id="1712516"/>
    <lineage>
        <taxon>Bacteria</taxon>
        <taxon>Bacillati</taxon>
        <taxon>Bacillota</taxon>
        <taxon>Bacilli</taxon>
        <taxon>Bacillales</taxon>
        <taxon>Paenibacillaceae</taxon>
        <taxon>Paenibacillus</taxon>
    </lineage>
</organism>
<reference evidence="11 12" key="1">
    <citation type="submission" date="2018-11" db="EMBL/GenBank/DDBJ databases">
        <title>Complete genome sequence of Paenibacillus baekrokdamisoli strain KCTC 33723.</title>
        <authorList>
            <person name="Kang S.W."/>
            <person name="Lee K.C."/>
            <person name="Kim K.K."/>
            <person name="Kim J.S."/>
            <person name="Kim D.S."/>
            <person name="Ko S.H."/>
            <person name="Yang S.H."/>
            <person name="Lee J.S."/>
        </authorList>
    </citation>
    <scope>NUCLEOTIDE SEQUENCE [LARGE SCALE GENOMIC DNA]</scope>
    <source>
        <strain evidence="11 12">KCTC 33723</strain>
    </source>
</reference>
<evidence type="ECO:0000256" key="6">
    <source>
        <dbReference type="ARBA" id="ARBA00007389"/>
    </source>
</evidence>
<evidence type="ECO:0000256" key="7">
    <source>
        <dbReference type="ARBA" id="ARBA00012927"/>
    </source>
</evidence>
<dbReference type="PANTHER" id="PTHR30387:SF2">
    <property type="entry name" value="MANNONATE DEHYDRATASE"/>
    <property type="match status" value="1"/>
</dbReference>
<dbReference type="AlphaFoldDB" id="A0A3G9J1A7"/>
<evidence type="ECO:0000256" key="9">
    <source>
        <dbReference type="ARBA" id="ARBA00023211"/>
    </source>
</evidence>
<dbReference type="GO" id="GO:0008198">
    <property type="term" value="F:ferrous iron binding"/>
    <property type="evidence" value="ECO:0007669"/>
    <property type="project" value="TreeGrafter"/>
</dbReference>
<dbReference type="InterPro" id="IPR036237">
    <property type="entry name" value="Xyl_isomerase-like_sf"/>
</dbReference>
<dbReference type="UniPathway" id="UPA00246"/>
<evidence type="ECO:0000256" key="10">
    <source>
        <dbReference type="ARBA" id="ARBA00023239"/>
    </source>
</evidence>
<dbReference type="EC" id="4.2.1.8" evidence="7"/>
<evidence type="ECO:0000256" key="2">
    <source>
        <dbReference type="ARBA" id="ARBA00001936"/>
    </source>
</evidence>
<dbReference type="Pfam" id="PF03786">
    <property type="entry name" value="UxuA"/>
    <property type="match status" value="1"/>
</dbReference>
<evidence type="ECO:0000256" key="8">
    <source>
        <dbReference type="ARBA" id="ARBA00023004"/>
    </source>
</evidence>
<sequence>MMAPQMRVALGQFAVLDDEKIKFCKQLGINSVLLNTLTLPDIGYWEYEDLLKLRQCCEEHELVLEGIENVPLHWMLKIMLGLDGRDEEIRNYQKTIQNLGKAGIPILGHHFMPDGTWRTSYTVPLRGGARGMGFDMDLVSADRLDWTGDLVKTRDPSFAETFFSLAKEPISTEKMWDNYAYFIRAVAPVAEEAGVKLALHPDDPPVPMLGGRGRLFISVNAFRQAMEIADSPAWGINFCVGSTSSMAGGAKNVYEMIDIFGPLGKFVYGHFRDVQGDSTKFNECFLGDGNLDPVDVLRKLKQVGFTSFLIDDHVPWVDYDDSFGHRSHAHQSGYLQGMIAALG</sequence>
<dbReference type="PANTHER" id="PTHR30387">
    <property type="entry name" value="MANNONATE DEHYDRATASE"/>
    <property type="match status" value="1"/>
</dbReference>
<comment type="cofactor">
    <cofactor evidence="2">
        <name>Mn(2+)</name>
        <dbReference type="ChEBI" id="CHEBI:29035"/>
    </cofactor>
</comment>
<dbReference type="EMBL" id="AP019308">
    <property type="protein sequence ID" value="BBH22155.1"/>
    <property type="molecule type" value="Genomic_DNA"/>
</dbReference>
<evidence type="ECO:0000256" key="3">
    <source>
        <dbReference type="ARBA" id="ARBA00001954"/>
    </source>
</evidence>
<keyword evidence="12" id="KW-1185">Reference proteome</keyword>
<dbReference type="OrthoDB" id="9780250at2"/>
<comment type="cofactor">
    <cofactor evidence="3">
        <name>Fe(2+)</name>
        <dbReference type="ChEBI" id="CHEBI:29033"/>
    </cofactor>
</comment>
<comment type="catalytic activity">
    <reaction evidence="1">
        <text>D-mannonate = 2-dehydro-3-deoxy-D-gluconate + H2O</text>
        <dbReference type="Rhea" id="RHEA:20097"/>
        <dbReference type="ChEBI" id="CHEBI:15377"/>
        <dbReference type="ChEBI" id="CHEBI:17767"/>
        <dbReference type="ChEBI" id="CHEBI:57990"/>
        <dbReference type="EC" id="4.2.1.8"/>
    </reaction>
</comment>
<evidence type="ECO:0000256" key="5">
    <source>
        <dbReference type="ARBA" id="ARBA00004892"/>
    </source>
</evidence>
<keyword evidence="8" id="KW-0408">Iron</keyword>
<dbReference type="GO" id="GO:0030145">
    <property type="term" value="F:manganese ion binding"/>
    <property type="evidence" value="ECO:0007669"/>
    <property type="project" value="TreeGrafter"/>
</dbReference>
<comment type="pathway">
    <text evidence="5">Carbohydrate metabolism; pentose and glucuronate interconversion.</text>
</comment>
<evidence type="ECO:0000313" key="11">
    <source>
        <dbReference type="EMBL" id="BBH22155.1"/>
    </source>
</evidence>
<proteinExistence type="inferred from homology"/>